<dbReference type="GO" id="GO:0046599">
    <property type="term" value="P:regulation of centriole replication"/>
    <property type="evidence" value="ECO:0007669"/>
    <property type="project" value="TreeGrafter"/>
</dbReference>
<dbReference type="PANTHER" id="PTHR21553:SF26">
    <property type="entry name" value="ALMS MOTIF DOMAIN-CONTAINING PROTEIN"/>
    <property type="match status" value="1"/>
</dbReference>
<feature type="region of interest" description="Disordered" evidence="1">
    <location>
        <begin position="593"/>
        <end position="618"/>
    </location>
</feature>
<protein>
    <recommendedName>
        <fullName evidence="4">ALMS motif domain-containing protein</fullName>
    </recommendedName>
</protein>
<gene>
    <name evidence="2" type="ORF">AALO_G00207090</name>
</gene>
<comment type="caution">
    <text evidence="2">The sequence shown here is derived from an EMBL/GenBank/DDBJ whole genome shotgun (WGS) entry which is preliminary data.</text>
</comment>
<evidence type="ECO:0000256" key="1">
    <source>
        <dbReference type="SAM" id="MobiDB-lite"/>
    </source>
</evidence>
<feature type="region of interest" description="Disordered" evidence="1">
    <location>
        <begin position="454"/>
        <end position="473"/>
    </location>
</feature>
<feature type="region of interest" description="Disordered" evidence="1">
    <location>
        <begin position="544"/>
        <end position="581"/>
    </location>
</feature>
<evidence type="ECO:0008006" key="4">
    <source>
        <dbReference type="Google" id="ProtNLM"/>
    </source>
</evidence>
<evidence type="ECO:0000313" key="2">
    <source>
        <dbReference type="EMBL" id="KAG5269867.1"/>
    </source>
</evidence>
<feature type="region of interest" description="Disordered" evidence="1">
    <location>
        <begin position="1020"/>
        <end position="1060"/>
    </location>
</feature>
<feature type="compositionally biased region" description="Polar residues" evidence="1">
    <location>
        <begin position="247"/>
        <end position="281"/>
    </location>
</feature>
<dbReference type="GO" id="GO:0005814">
    <property type="term" value="C:centriole"/>
    <property type="evidence" value="ECO:0007669"/>
    <property type="project" value="TreeGrafter"/>
</dbReference>
<accession>A0AAV6G6Z3</accession>
<proteinExistence type="predicted"/>
<feature type="region of interest" description="Disordered" evidence="1">
    <location>
        <begin position="182"/>
        <end position="201"/>
    </location>
</feature>
<dbReference type="EMBL" id="JADWDJ010000015">
    <property type="protein sequence ID" value="KAG5269867.1"/>
    <property type="molecule type" value="Genomic_DNA"/>
</dbReference>
<dbReference type="PANTHER" id="PTHR21553">
    <property type="entry name" value="ALMS1-RELATED"/>
    <property type="match status" value="1"/>
</dbReference>
<organism evidence="2 3">
    <name type="scientific">Alosa alosa</name>
    <name type="common">allis shad</name>
    <dbReference type="NCBI Taxonomy" id="278164"/>
    <lineage>
        <taxon>Eukaryota</taxon>
        <taxon>Metazoa</taxon>
        <taxon>Chordata</taxon>
        <taxon>Craniata</taxon>
        <taxon>Vertebrata</taxon>
        <taxon>Euteleostomi</taxon>
        <taxon>Actinopterygii</taxon>
        <taxon>Neopterygii</taxon>
        <taxon>Teleostei</taxon>
        <taxon>Clupei</taxon>
        <taxon>Clupeiformes</taxon>
        <taxon>Clupeoidei</taxon>
        <taxon>Clupeidae</taxon>
        <taxon>Alosa</taxon>
    </lineage>
</organism>
<name>A0AAV6G6Z3_9TELE</name>
<dbReference type="AlphaFoldDB" id="A0AAV6G6Z3"/>
<sequence length="1060" mass="116820">MADKQPQKKLVAVEQFSSSQHHLPGTTVETHTLQADAKAAAEEEARRLGELHQEVTRDRVEQLEKARLRGEHALKKEHMTQERQRMLYDLERMQAADWLRRRQALHQAPPNRNTHALASSHTHTHGLADERQRMLEHAFQDLYTDERRVKGDLVLQLMPEPLPAPSTSSHGNDLDLTLESEVTPVEEEQEPPADLPSQSHGLRRLLERIRSQREHWNTRSVSTTSPLGQLAAPMATQHSQDAVPMATQHSNGTAPMATQHSNGTAPMATQHSDGTAPMATQHSEEDVGLNGMSIETGSLTGLRAESVLPVEQAYTVEDSNVLRIQQYQQHLLEQSRRHKQCVEEARRRLEEYQRTLTLRHHTFTRPASASSSQPSTFQALYSSPVLSGPAHTEGEESVEDMALPHPALVLQEDMALPHPALVLQDCNPVQAERFSLMSALLRAIQDSSQSANQDAWSSRLANPSASSPQATSYSTLSAQLANHSTQNAPSVSPLASAVASHSSALHDWHQLSAILEVDTPLNSTVPEESMFHVDEALCLSESSSVSLPWPTHTHTEESGSPGMRTHTHTGAHAHSGPTSHLSWRDTLRLHSTPPTTVAAPGSTRYPHQTPETEFLSPVHPGTFSTTISTGSYCTSSTGTDPSLSADTGPGVGVVSPVVSSNGMAMEHWLPISRAEEIIERHQLELMRLLSGPESITRLSSWAQVLQNEPDVQEPAALGEAPGDACRPGAEYSILQSSVSFLPLHPETDSSPSSYGSTHTRTDQQWDDSLNRIISEGPPFYENSREELRMRQRIGQTPGQEAGNWLAETWDSSLLIGQGPTFQAGPPVDLQQSTVDSFHPLEAELTLGHLSVDAEDDTSLLRADSSHLSQQAVQQSLFQTSLSLNPLQLSISGLHDNLSPQVKLALPASPTHRKHLLSQSEEGTEIMPLWDRILDLDCGRGILEESMLSLSGGENQIGAQVCFYPTPVLSSNPENKDSPELSLQAAGEGVLKRVGEVKISPEHKDMHQHTNRLHNQLEEVRQRKEMHRRQATSIVNRQRAREFQQKTLQKLRAKPTQSAEH</sequence>
<dbReference type="GO" id="GO:0005829">
    <property type="term" value="C:cytosol"/>
    <property type="evidence" value="ECO:0007669"/>
    <property type="project" value="TreeGrafter"/>
</dbReference>
<feature type="compositionally biased region" description="Polar residues" evidence="1">
    <location>
        <begin position="748"/>
        <end position="758"/>
    </location>
</feature>
<dbReference type="Proteomes" id="UP000823561">
    <property type="component" value="Chromosome 15"/>
</dbReference>
<feature type="region of interest" description="Disordered" evidence="1">
    <location>
        <begin position="742"/>
        <end position="766"/>
    </location>
</feature>
<reference evidence="2" key="1">
    <citation type="submission" date="2020-10" db="EMBL/GenBank/DDBJ databases">
        <title>Chromosome-scale genome assembly of the Allis shad, Alosa alosa.</title>
        <authorList>
            <person name="Margot Z."/>
            <person name="Christophe K."/>
            <person name="Cabau C."/>
            <person name="Louis A."/>
            <person name="Berthelot C."/>
            <person name="Parey E."/>
            <person name="Roest Crollius H."/>
            <person name="Montfort J."/>
            <person name="Robinson-Rechavi M."/>
            <person name="Bucao C."/>
            <person name="Bouchez O."/>
            <person name="Gislard M."/>
            <person name="Lluch J."/>
            <person name="Milhes M."/>
            <person name="Lampietro C."/>
            <person name="Lopez Roques C."/>
            <person name="Donnadieu C."/>
            <person name="Braasch I."/>
            <person name="Desvignes T."/>
            <person name="Postlethwait J."/>
            <person name="Bobe J."/>
            <person name="Guiguen Y."/>
        </authorList>
    </citation>
    <scope>NUCLEOTIDE SEQUENCE</scope>
    <source>
        <strain evidence="2">M-15738</strain>
        <tissue evidence="2">Blood</tissue>
    </source>
</reference>
<evidence type="ECO:0000313" key="3">
    <source>
        <dbReference type="Proteomes" id="UP000823561"/>
    </source>
</evidence>
<dbReference type="GO" id="GO:0005813">
    <property type="term" value="C:centrosome"/>
    <property type="evidence" value="ECO:0007669"/>
    <property type="project" value="TreeGrafter"/>
</dbReference>
<keyword evidence="3" id="KW-1185">Reference proteome</keyword>
<feature type="region of interest" description="Disordered" evidence="1">
    <location>
        <begin position="235"/>
        <end position="283"/>
    </location>
</feature>